<reference evidence="1 2" key="1">
    <citation type="submission" date="2016-07" db="EMBL/GenBank/DDBJ databases">
        <title>Pervasive Adenine N6-methylation of Active Genes in Fungi.</title>
        <authorList>
            <consortium name="DOE Joint Genome Institute"/>
            <person name="Mondo S.J."/>
            <person name="Dannebaum R.O."/>
            <person name="Kuo R.C."/>
            <person name="Labutti K."/>
            <person name="Haridas S."/>
            <person name="Kuo A."/>
            <person name="Salamov A."/>
            <person name="Ahrendt S.R."/>
            <person name="Lipzen A."/>
            <person name="Sullivan W."/>
            <person name="Andreopoulos W.B."/>
            <person name="Clum A."/>
            <person name="Lindquist E."/>
            <person name="Daum C."/>
            <person name="Ramamoorthy G.K."/>
            <person name="Gryganskyi A."/>
            <person name="Culley D."/>
            <person name="Magnuson J.K."/>
            <person name="James T.Y."/>
            <person name="O'Malley M.A."/>
            <person name="Stajich J.E."/>
            <person name="Spatafora J.W."/>
            <person name="Visel A."/>
            <person name="Grigoriev I.V."/>
        </authorList>
    </citation>
    <scope>NUCLEOTIDE SEQUENCE [LARGE SCALE GENOMIC DNA]</scope>
    <source>
        <strain evidence="1 2">NRRL 3301</strain>
    </source>
</reference>
<proteinExistence type="predicted"/>
<protein>
    <submittedName>
        <fullName evidence="1">Uncharacterized protein</fullName>
    </submittedName>
</protein>
<dbReference type="Proteomes" id="UP000242146">
    <property type="component" value="Unassembled WGS sequence"/>
</dbReference>
<keyword evidence="2" id="KW-1185">Reference proteome</keyword>
<organism evidence="1 2">
    <name type="scientific">Hesseltinella vesiculosa</name>
    <dbReference type="NCBI Taxonomy" id="101127"/>
    <lineage>
        <taxon>Eukaryota</taxon>
        <taxon>Fungi</taxon>
        <taxon>Fungi incertae sedis</taxon>
        <taxon>Mucoromycota</taxon>
        <taxon>Mucoromycotina</taxon>
        <taxon>Mucoromycetes</taxon>
        <taxon>Mucorales</taxon>
        <taxon>Cunninghamellaceae</taxon>
        <taxon>Hesseltinella</taxon>
    </lineage>
</organism>
<comment type="caution">
    <text evidence="1">The sequence shown here is derived from an EMBL/GenBank/DDBJ whole genome shotgun (WGS) entry which is preliminary data.</text>
</comment>
<dbReference type="EMBL" id="MCGT01000002">
    <property type="protein sequence ID" value="ORX62386.1"/>
    <property type="molecule type" value="Genomic_DNA"/>
</dbReference>
<name>A0A1X2GWM8_9FUNG</name>
<sequence>MGSQYSYFDPYIFQYMYESDKKNWEIINQGRMPGVPLNYGSYPPSSYGYGGYGHGGYGYGGYGYPYHPYHLPQPGGHRPARLPGTLPYSYPPVSYAKPYSNY</sequence>
<gene>
    <name evidence="1" type="ORF">DM01DRAFT_1404039</name>
</gene>
<evidence type="ECO:0000313" key="2">
    <source>
        <dbReference type="Proteomes" id="UP000242146"/>
    </source>
</evidence>
<accession>A0A1X2GWM8</accession>
<evidence type="ECO:0000313" key="1">
    <source>
        <dbReference type="EMBL" id="ORX62386.1"/>
    </source>
</evidence>
<dbReference type="AlphaFoldDB" id="A0A1X2GWM8"/>